<dbReference type="RefSeq" id="WP_188801186.1">
    <property type="nucleotide sequence ID" value="NZ_BMIZ01000003.1"/>
</dbReference>
<evidence type="ECO:0000313" key="1">
    <source>
        <dbReference type="EMBL" id="QRN52362.1"/>
    </source>
</evidence>
<evidence type="ECO:0000313" key="2">
    <source>
        <dbReference type="Proteomes" id="UP000663181"/>
    </source>
</evidence>
<gene>
    <name evidence="1" type="ORF">ISN74_12810</name>
</gene>
<keyword evidence="2" id="KW-1185">Reference proteome</keyword>
<accession>A0ABX7GRB5</accession>
<protein>
    <submittedName>
        <fullName evidence="1">Uncharacterized protein</fullName>
    </submittedName>
</protein>
<sequence>MFSATRDRALATLNNVKAQQEILVAGGLDIGISSANPSLLVPQYQAICQQYVLSGDANTAVNAIGKLYGQHEITGGGVPYTDYCGGDYDRRFGH</sequence>
<reference evidence="1 2" key="1">
    <citation type="submission" date="2020-10" db="EMBL/GenBank/DDBJ databases">
        <title>Phylogeny of dyella-like bacteria.</title>
        <authorList>
            <person name="Fu J."/>
        </authorList>
    </citation>
    <scope>NUCLEOTIDE SEQUENCE [LARGE SCALE GENOMIC DNA]</scope>
    <source>
        <strain evidence="1 2">DHOB09</strain>
    </source>
</reference>
<name>A0ABX7GRB5_9GAMM</name>
<organism evidence="1 2">
    <name type="scientific">Dyella caseinilytica</name>
    <dbReference type="NCBI Taxonomy" id="1849581"/>
    <lineage>
        <taxon>Bacteria</taxon>
        <taxon>Pseudomonadati</taxon>
        <taxon>Pseudomonadota</taxon>
        <taxon>Gammaproteobacteria</taxon>
        <taxon>Lysobacterales</taxon>
        <taxon>Rhodanobacteraceae</taxon>
        <taxon>Dyella</taxon>
    </lineage>
</organism>
<proteinExistence type="predicted"/>
<dbReference type="EMBL" id="CP064030">
    <property type="protein sequence ID" value="QRN52362.1"/>
    <property type="molecule type" value="Genomic_DNA"/>
</dbReference>
<dbReference type="Proteomes" id="UP000663181">
    <property type="component" value="Chromosome"/>
</dbReference>